<organism evidence="1 2">
    <name type="scientific">Mucuna pruriens</name>
    <name type="common">Velvet bean</name>
    <name type="synonym">Dolichos pruriens</name>
    <dbReference type="NCBI Taxonomy" id="157652"/>
    <lineage>
        <taxon>Eukaryota</taxon>
        <taxon>Viridiplantae</taxon>
        <taxon>Streptophyta</taxon>
        <taxon>Embryophyta</taxon>
        <taxon>Tracheophyta</taxon>
        <taxon>Spermatophyta</taxon>
        <taxon>Magnoliopsida</taxon>
        <taxon>eudicotyledons</taxon>
        <taxon>Gunneridae</taxon>
        <taxon>Pentapetalae</taxon>
        <taxon>rosids</taxon>
        <taxon>fabids</taxon>
        <taxon>Fabales</taxon>
        <taxon>Fabaceae</taxon>
        <taxon>Papilionoideae</taxon>
        <taxon>50 kb inversion clade</taxon>
        <taxon>NPAAA clade</taxon>
        <taxon>indigoferoid/millettioid clade</taxon>
        <taxon>Phaseoleae</taxon>
        <taxon>Mucuna</taxon>
    </lineage>
</organism>
<name>A0A371EP89_MUCPR</name>
<evidence type="ECO:0008006" key="3">
    <source>
        <dbReference type="Google" id="ProtNLM"/>
    </source>
</evidence>
<feature type="non-terminal residue" evidence="1">
    <location>
        <position position="1"/>
    </location>
</feature>
<dbReference type="AlphaFoldDB" id="A0A371EP89"/>
<keyword evidence="2" id="KW-1185">Reference proteome</keyword>
<reference evidence="1" key="1">
    <citation type="submission" date="2018-05" db="EMBL/GenBank/DDBJ databases">
        <title>Draft genome of Mucuna pruriens seed.</title>
        <authorList>
            <person name="Nnadi N.E."/>
            <person name="Vos R."/>
            <person name="Hasami M.H."/>
            <person name="Devisetty U.K."/>
            <person name="Aguiy J.C."/>
        </authorList>
    </citation>
    <scope>NUCLEOTIDE SEQUENCE [LARGE SCALE GENOMIC DNA]</scope>
    <source>
        <strain evidence="1">JCA_2017</strain>
    </source>
</reference>
<dbReference type="EMBL" id="QJKJ01012803">
    <property type="protein sequence ID" value="RDX67860.1"/>
    <property type="molecule type" value="Genomic_DNA"/>
</dbReference>
<dbReference type="Proteomes" id="UP000257109">
    <property type="component" value="Unassembled WGS sequence"/>
</dbReference>
<protein>
    <recommendedName>
        <fullName evidence="3">Retrotransposon Copia-like N-terminal domain-containing protein</fullName>
    </recommendedName>
</protein>
<proteinExistence type="predicted"/>
<dbReference type="OrthoDB" id="1426524at2759"/>
<sequence>MAIVNSFLQGSIISFSGTPTITIEKFNSKNYRAWLESVELWFLGQGFHDHLKKQEAEILEENRVPWLKPAIPSGRTLEMSSLMMFNVYLIQLRDCFSSTDQS</sequence>
<evidence type="ECO:0000313" key="1">
    <source>
        <dbReference type="EMBL" id="RDX67860.1"/>
    </source>
</evidence>
<accession>A0A371EP89</accession>
<comment type="caution">
    <text evidence="1">The sequence shown here is derived from an EMBL/GenBank/DDBJ whole genome shotgun (WGS) entry which is preliminary data.</text>
</comment>
<gene>
    <name evidence="1" type="ORF">CR513_53214</name>
</gene>
<evidence type="ECO:0000313" key="2">
    <source>
        <dbReference type="Proteomes" id="UP000257109"/>
    </source>
</evidence>